<name>A0A5C3QE02_9AGAR</name>
<evidence type="ECO:0008006" key="4">
    <source>
        <dbReference type="Google" id="ProtNLM"/>
    </source>
</evidence>
<dbReference type="Proteomes" id="UP000305067">
    <property type="component" value="Unassembled WGS sequence"/>
</dbReference>
<evidence type="ECO:0000313" key="2">
    <source>
        <dbReference type="EMBL" id="TFK99921.1"/>
    </source>
</evidence>
<proteinExistence type="predicted"/>
<feature type="signal peptide" evidence="1">
    <location>
        <begin position="1"/>
        <end position="20"/>
    </location>
</feature>
<feature type="chain" id="PRO_5022884976" description="Hydrophobic surface binding protein A-domain-containing protein" evidence="1">
    <location>
        <begin position="21"/>
        <end position="193"/>
    </location>
</feature>
<keyword evidence="1" id="KW-0732">Signal</keyword>
<evidence type="ECO:0000313" key="3">
    <source>
        <dbReference type="Proteomes" id="UP000305067"/>
    </source>
</evidence>
<sequence length="193" mass="19956">MLFSQIASFFLLGLATTTYASPVAEPAPVADIAIRQSNEEAVTAVFESLKETLDPLIVQINELKAAGPVNQAEIVPVLTQVTAALDEADTALQAISPDGLALAKRQSGDPLADLVGGIVNGLLDALDGLVADLATIPILAGLLLGIDRALSSVLNSLGRLLADVLRLVAQLLRNVATLLSRLAFDLTLGSLGL</sequence>
<evidence type="ECO:0000256" key="1">
    <source>
        <dbReference type="SAM" id="SignalP"/>
    </source>
</evidence>
<keyword evidence="3" id="KW-1185">Reference proteome</keyword>
<dbReference type="OrthoDB" id="2575973at2759"/>
<dbReference type="AlphaFoldDB" id="A0A5C3QE02"/>
<reference evidence="2 3" key="1">
    <citation type="journal article" date="2019" name="Nat. Ecol. Evol.">
        <title>Megaphylogeny resolves global patterns of mushroom evolution.</title>
        <authorList>
            <person name="Varga T."/>
            <person name="Krizsan K."/>
            <person name="Foldi C."/>
            <person name="Dima B."/>
            <person name="Sanchez-Garcia M."/>
            <person name="Sanchez-Ramirez S."/>
            <person name="Szollosi G.J."/>
            <person name="Szarkandi J.G."/>
            <person name="Papp V."/>
            <person name="Albert L."/>
            <person name="Andreopoulos W."/>
            <person name="Angelini C."/>
            <person name="Antonin V."/>
            <person name="Barry K.W."/>
            <person name="Bougher N.L."/>
            <person name="Buchanan P."/>
            <person name="Buyck B."/>
            <person name="Bense V."/>
            <person name="Catcheside P."/>
            <person name="Chovatia M."/>
            <person name="Cooper J."/>
            <person name="Damon W."/>
            <person name="Desjardin D."/>
            <person name="Finy P."/>
            <person name="Geml J."/>
            <person name="Haridas S."/>
            <person name="Hughes K."/>
            <person name="Justo A."/>
            <person name="Karasinski D."/>
            <person name="Kautmanova I."/>
            <person name="Kiss B."/>
            <person name="Kocsube S."/>
            <person name="Kotiranta H."/>
            <person name="LaButti K.M."/>
            <person name="Lechner B.E."/>
            <person name="Liimatainen K."/>
            <person name="Lipzen A."/>
            <person name="Lukacs Z."/>
            <person name="Mihaltcheva S."/>
            <person name="Morgado L.N."/>
            <person name="Niskanen T."/>
            <person name="Noordeloos M.E."/>
            <person name="Ohm R.A."/>
            <person name="Ortiz-Santana B."/>
            <person name="Ovrebo C."/>
            <person name="Racz N."/>
            <person name="Riley R."/>
            <person name="Savchenko A."/>
            <person name="Shiryaev A."/>
            <person name="Soop K."/>
            <person name="Spirin V."/>
            <person name="Szebenyi C."/>
            <person name="Tomsovsky M."/>
            <person name="Tulloss R.E."/>
            <person name="Uehling J."/>
            <person name="Grigoriev I.V."/>
            <person name="Vagvolgyi C."/>
            <person name="Papp T."/>
            <person name="Martin F.M."/>
            <person name="Miettinen O."/>
            <person name="Hibbett D.S."/>
            <person name="Nagy L.G."/>
        </authorList>
    </citation>
    <scope>NUCLEOTIDE SEQUENCE [LARGE SCALE GENOMIC DNA]</scope>
    <source>
        <strain evidence="2 3">CBS 309.79</strain>
    </source>
</reference>
<protein>
    <recommendedName>
        <fullName evidence="4">Hydrophobic surface binding protein A-domain-containing protein</fullName>
    </recommendedName>
</protein>
<dbReference type="EMBL" id="ML178831">
    <property type="protein sequence ID" value="TFK99921.1"/>
    <property type="molecule type" value="Genomic_DNA"/>
</dbReference>
<organism evidence="2 3">
    <name type="scientific">Pterulicium gracile</name>
    <dbReference type="NCBI Taxonomy" id="1884261"/>
    <lineage>
        <taxon>Eukaryota</taxon>
        <taxon>Fungi</taxon>
        <taxon>Dikarya</taxon>
        <taxon>Basidiomycota</taxon>
        <taxon>Agaricomycotina</taxon>
        <taxon>Agaricomycetes</taxon>
        <taxon>Agaricomycetidae</taxon>
        <taxon>Agaricales</taxon>
        <taxon>Pleurotineae</taxon>
        <taxon>Pterulaceae</taxon>
        <taxon>Pterulicium</taxon>
    </lineage>
</organism>
<gene>
    <name evidence="2" type="ORF">BDV98DRAFT_570441</name>
</gene>
<accession>A0A5C3QE02</accession>